<keyword evidence="6" id="KW-0067">ATP-binding</keyword>
<dbReference type="PANTHER" id="PTHR42914:SF1">
    <property type="entry name" value="7-CYANO-7-DEAZAGUANINE SYNTHASE"/>
    <property type="match status" value="1"/>
</dbReference>
<evidence type="ECO:0000256" key="6">
    <source>
        <dbReference type="ARBA" id="ARBA00022840"/>
    </source>
</evidence>
<dbReference type="PANTHER" id="PTHR42914">
    <property type="entry name" value="7-CYANO-7-DEAZAGUANINE SYNTHASE"/>
    <property type="match status" value="1"/>
</dbReference>
<reference evidence="11 12" key="1">
    <citation type="journal article" date="2012" name="J. Bacteriol.">
        <title>Draft genome sequence of Methanobacterium formicicum DSM 3637, an archaebacterium isolated from the methane producer amoeba Pelomyxa palustris.</title>
        <authorList>
            <person name="Gutierrez G."/>
        </authorList>
    </citation>
    <scope>NUCLEOTIDE SEQUENCE [LARGE SCALE GENOMIC DNA]</scope>
    <source>
        <strain evidence="12">DSM 3637 / PP1</strain>
    </source>
</reference>
<evidence type="ECO:0000256" key="8">
    <source>
        <dbReference type="ARBA" id="ARBA00037993"/>
    </source>
</evidence>
<evidence type="ECO:0000256" key="4">
    <source>
        <dbReference type="ARBA" id="ARBA00022741"/>
    </source>
</evidence>
<keyword evidence="5" id="KW-0862">Zinc</keyword>
<dbReference type="EC" id="6.3.4.20" evidence="9"/>
<dbReference type="SUPFAM" id="SSF52402">
    <property type="entry name" value="Adenine nucleotide alpha hydrolases-like"/>
    <property type="match status" value="1"/>
</dbReference>
<comment type="similarity">
    <text evidence="8">Belongs to the QueC family.</text>
</comment>
<proteinExistence type="inferred from homology"/>
<accession>K2RT14</accession>
<evidence type="ECO:0000256" key="2">
    <source>
        <dbReference type="ARBA" id="ARBA00022598"/>
    </source>
</evidence>
<keyword evidence="12" id="KW-1185">Reference proteome</keyword>
<sequence length="184" mass="20952">MTKNVLVLFSGGIDSTACINYYLKLGFDVKAVFIDYGQITSKKEFQSAKNIAEYYKISLDNFIFKNSKIFSQGEIKGRNAFFIFALLLNHAEFSGILSLGIHSSVYYYDCSEKFLKDIQKVLDGYTDGRIVLDAPFLKWDKQMIYDYCKANEIPIHLTYSCENGVNKPCGVCNSCKDRRTLNVS</sequence>
<dbReference type="Gene3D" id="3.40.50.620">
    <property type="entry name" value="HUPs"/>
    <property type="match status" value="1"/>
</dbReference>
<evidence type="ECO:0000256" key="9">
    <source>
        <dbReference type="ARBA" id="ARBA00039149"/>
    </source>
</evidence>
<dbReference type="GO" id="GO:0046872">
    <property type="term" value="F:metal ion binding"/>
    <property type="evidence" value="ECO:0007669"/>
    <property type="project" value="UniProtKB-KW"/>
</dbReference>
<dbReference type="PATRIC" id="fig|1204725.3.peg.1454"/>
<comment type="catalytic activity">
    <reaction evidence="10">
        <text>7-carboxy-7-carbaguanine + NH4(+) + 2 ATP = 7-cyano-7-carbaguanine + 2 AMP + 2 diphosphate + 2 H(+)</text>
        <dbReference type="Rhea" id="RHEA:27982"/>
        <dbReference type="ChEBI" id="CHEBI:15378"/>
        <dbReference type="ChEBI" id="CHEBI:28938"/>
        <dbReference type="ChEBI" id="CHEBI:30616"/>
        <dbReference type="ChEBI" id="CHEBI:33019"/>
        <dbReference type="ChEBI" id="CHEBI:45075"/>
        <dbReference type="ChEBI" id="CHEBI:61036"/>
        <dbReference type="ChEBI" id="CHEBI:456215"/>
        <dbReference type="EC" id="6.3.4.20"/>
    </reaction>
</comment>
<evidence type="ECO:0000313" key="12">
    <source>
        <dbReference type="Proteomes" id="UP000007360"/>
    </source>
</evidence>
<evidence type="ECO:0000256" key="5">
    <source>
        <dbReference type="ARBA" id="ARBA00022833"/>
    </source>
</evidence>
<dbReference type="GO" id="GO:0005524">
    <property type="term" value="F:ATP binding"/>
    <property type="evidence" value="ECO:0007669"/>
    <property type="project" value="UniProtKB-KW"/>
</dbReference>
<name>K2RT14_METFP</name>
<dbReference type="InterPro" id="IPR018317">
    <property type="entry name" value="QueC"/>
</dbReference>
<keyword evidence="4" id="KW-0547">Nucleotide-binding</keyword>
<comment type="pathway">
    <text evidence="1">Purine metabolism; 7-cyano-7-deazaguanine biosynthesis.</text>
</comment>
<dbReference type="InterPro" id="IPR014729">
    <property type="entry name" value="Rossmann-like_a/b/a_fold"/>
</dbReference>
<dbReference type="Pfam" id="PF06508">
    <property type="entry name" value="QueC"/>
    <property type="match status" value="2"/>
</dbReference>
<evidence type="ECO:0000256" key="1">
    <source>
        <dbReference type="ARBA" id="ARBA00005061"/>
    </source>
</evidence>
<gene>
    <name evidence="11" type="ORF">A994_07235</name>
</gene>
<evidence type="ECO:0000256" key="3">
    <source>
        <dbReference type="ARBA" id="ARBA00022723"/>
    </source>
</evidence>
<keyword evidence="2" id="KW-0436">Ligase</keyword>
<organism evidence="11 12">
    <name type="scientific">Methanobacterium formicicum (strain DSM 3637 / PP1)</name>
    <dbReference type="NCBI Taxonomy" id="1204725"/>
    <lineage>
        <taxon>Archaea</taxon>
        <taxon>Methanobacteriati</taxon>
        <taxon>Methanobacteriota</taxon>
        <taxon>Methanomada group</taxon>
        <taxon>Methanobacteria</taxon>
        <taxon>Methanobacteriales</taxon>
        <taxon>Methanobacteriaceae</taxon>
        <taxon>Methanobacterium</taxon>
    </lineage>
</organism>
<comment type="function">
    <text evidence="7">Catalyzes the ATP-dependent conversion of 7-carboxy-7-deazaguanine (CDG) to 7-cyano-7-deazaguanine (preQ(0)).</text>
</comment>
<evidence type="ECO:0000256" key="7">
    <source>
        <dbReference type="ARBA" id="ARBA00037768"/>
    </source>
</evidence>
<comment type="caution">
    <text evidence="11">The sequence shown here is derived from an EMBL/GenBank/DDBJ whole genome shotgun (WGS) entry which is preliminary data.</text>
</comment>
<keyword evidence="3" id="KW-0479">Metal-binding</keyword>
<dbReference type="Proteomes" id="UP000007360">
    <property type="component" value="Unassembled WGS sequence"/>
</dbReference>
<dbReference type="EMBL" id="AMPO01000005">
    <property type="protein sequence ID" value="EKF85855.1"/>
    <property type="molecule type" value="Genomic_DNA"/>
</dbReference>
<evidence type="ECO:0000256" key="10">
    <source>
        <dbReference type="ARBA" id="ARBA00047890"/>
    </source>
</evidence>
<evidence type="ECO:0000313" key="11">
    <source>
        <dbReference type="EMBL" id="EKF85855.1"/>
    </source>
</evidence>
<dbReference type="RefSeq" id="WP_004030740.1">
    <property type="nucleotide sequence ID" value="NZ_AMPO01000005.1"/>
</dbReference>
<dbReference type="AlphaFoldDB" id="K2RT14"/>
<dbReference type="GO" id="GO:0016874">
    <property type="term" value="F:ligase activity"/>
    <property type="evidence" value="ECO:0007669"/>
    <property type="project" value="UniProtKB-KW"/>
</dbReference>
<protein>
    <recommendedName>
        <fullName evidence="9">7-cyano-7-deazaguanine synthase</fullName>
        <ecNumber evidence="9">6.3.4.20</ecNumber>
    </recommendedName>
</protein>
<dbReference type="OrthoDB" id="6532at2157"/>